<evidence type="ECO:0000313" key="2">
    <source>
        <dbReference type="Proteomes" id="UP000240819"/>
    </source>
</evidence>
<proteinExistence type="predicted"/>
<dbReference type="EMBL" id="MG649966">
    <property type="protein sequence ID" value="AUG85035.1"/>
    <property type="molecule type" value="Genomic_DNA"/>
</dbReference>
<gene>
    <name evidence="1" type="ORF">CETO_28</name>
</gene>
<reference evidence="1 2" key="1">
    <citation type="submission" date="2017-12" db="EMBL/GenBank/DDBJ databases">
        <authorList>
            <person name="Lestochi C.V."/>
            <person name="Miller K.C."/>
            <person name="Miller J.S."/>
            <person name="Stanton M.L."/>
            <person name="Broussard G.W."/>
        </authorList>
    </citation>
    <scope>NUCLEOTIDE SEQUENCE [LARGE SCALE GENOMIC DNA]</scope>
</reference>
<evidence type="ECO:0000313" key="1">
    <source>
        <dbReference type="EMBL" id="AUG85035.1"/>
    </source>
</evidence>
<keyword evidence="2" id="KW-1185">Reference proteome</keyword>
<dbReference type="InterPro" id="IPR038512">
    <property type="entry name" value="GpU-like_sf"/>
</dbReference>
<accession>A0A2H5BGC4</accession>
<protein>
    <submittedName>
        <fullName evidence="1">Uncharacterized protein</fullName>
    </submittedName>
</protein>
<dbReference type="InterPro" id="IPR056418">
    <property type="entry name" value="Phage_tail_terminator_p142"/>
</dbReference>
<sequence length="161" mass="18625">MTHRTSIRDKIVDTLKQELTDTNQDTYYTDIDMNVSGENLYLDQVETFPALTVALGPERPEYQPGGFRWMYLTLVIRAYVKSEDRADEELELLIQDIKTFIDTHEDIEYTITTPKGVQKQLQATEMTILSINTDEGVLSPMGIGEVAIEIRYQDRNVRFIR</sequence>
<name>A0A2H5BGC4_9CAUD</name>
<dbReference type="Pfam" id="PF23818">
    <property type="entry name" value="Phage_tail_terminator_7"/>
    <property type="match status" value="1"/>
</dbReference>
<dbReference type="Gene3D" id="3.30.70.1700">
    <property type="entry name" value="Phage minor tail protein U"/>
    <property type="match status" value="1"/>
</dbReference>
<organism evidence="1 2">
    <name type="scientific">Vibrio phage Ceto</name>
    <dbReference type="NCBI Taxonomy" id="2570300"/>
    <lineage>
        <taxon>Viruses</taxon>
        <taxon>Duplodnaviria</taxon>
        <taxon>Heunggongvirae</taxon>
        <taxon>Uroviricota</taxon>
        <taxon>Caudoviricetes</taxon>
        <taxon>Demerecviridae</taxon>
        <taxon>Ermolyevavirinae</taxon>
        <taxon>Cetovirus</taxon>
        <taxon>Cetovirus ceto</taxon>
    </lineage>
</organism>
<dbReference type="Proteomes" id="UP000240819">
    <property type="component" value="Segment"/>
</dbReference>